<dbReference type="OrthoDB" id="680339at2759"/>
<feature type="signal peptide" evidence="1">
    <location>
        <begin position="1"/>
        <end position="16"/>
    </location>
</feature>
<evidence type="ECO:0000313" key="3">
    <source>
        <dbReference type="Proteomes" id="UP000324222"/>
    </source>
</evidence>
<feature type="chain" id="PRO_5022838441" evidence="1">
    <location>
        <begin position="17"/>
        <end position="98"/>
    </location>
</feature>
<dbReference type="EMBL" id="VSRR010019264">
    <property type="protein sequence ID" value="MPC62063.1"/>
    <property type="molecule type" value="Genomic_DNA"/>
</dbReference>
<dbReference type="Proteomes" id="UP000324222">
    <property type="component" value="Unassembled WGS sequence"/>
</dbReference>
<proteinExistence type="predicted"/>
<reference evidence="2 3" key="1">
    <citation type="submission" date="2019-05" db="EMBL/GenBank/DDBJ databases">
        <title>Another draft genome of Portunus trituberculatus and its Hox gene families provides insights of decapod evolution.</title>
        <authorList>
            <person name="Jeong J.-H."/>
            <person name="Song I."/>
            <person name="Kim S."/>
            <person name="Choi T."/>
            <person name="Kim D."/>
            <person name="Ryu S."/>
            <person name="Kim W."/>
        </authorList>
    </citation>
    <scope>NUCLEOTIDE SEQUENCE [LARGE SCALE GENOMIC DNA]</scope>
    <source>
        <tissue evidence="2">Muscle</tissue>
    </source>
</reference>
<comment type="caution">
    <text evidence="2">The sequence shown here is derived from an EMBL/GenBank/DDBJ whole genome shotgun (WGS) entry which is preliminary data.</text>
</comment>
<keyword evidence="1" id="KW-0732">Signal</keyword>
<sequence>MTLLLLGRLLVAPGRVFLPSSTTTTTATAAAAALTRRTMAQASVQSARRVAVTQMTATTDKERNFNICADLVERATQCGAQVGSVVRHPGDSWCSEVF</sequence>
<name>A0A5B7GWK5_PORTR</name>
<evidence type="ECO:0000313" key="2">
    <source>
        <dbReference type="EMBL" id="MPC62063.1"/>
    </source>
</evidence>
<protein>
    <submittedName>
        <fullName evidence="2">Uncharacterized protein</fullName>
    </submittedName>
</protein>
<gene>
    <name evidence="2" type="ORF">E2C01_056143</name>
</gene>
<keyword evidence="3" id="KW-1185">Reference proteome</keyword>
<organism evidence="2 3">
    <name type="scientific">Portunus trituberculatus</name>
    <name type="common">Swimming crab</name>
    <name type="synonym">Neptunus trituberculatus</name>
    <dbReference type="NCBI Taxonomy" id="210409"/>
    <lineage>
        <taxon>Eukaryota</taxon>
        <taxon>Metazoa</taxon>
        <taxon>Ecdysozoa</taxon>
        <taxon>Arthropoda</taxon>
        <taxon>Crustacea</taxon>
        <taxon>Multicrustacea</taxon>
        <taxon>Malacostraca</taxon>
        <taxon>Eumalacostraca</taxon>
        <taxon>Eucarida</taxon>
        <taxon>Decapoda</taxon>
        <taxon>Pleocyemata</taxon>
        <taxon>Brachyura</taxon>
        <taxon>Eubrachyura</taxon>
        <taxon>Portunoidea</taxon>
        <taxon>Portunidae</taxon>
        <taxon>Portuninae</taxon>
        <taxon>Portunus</taxon>
    </lineage>
</organism>
<evidence type="ECO:0000256" key="1">
    <source>
        <dbReference type="SAM" id="SignalP"/>
    </source>
</evidence>
<dbReference type="AlphaFoldDB" id="A0A5B7GWK5"/>
<accession>A0A5B7GWK5</accession>